<comment type="caution">
    <text evidence="2">The sequence shown here is derived from an EMBL/GenBank/DDBJ whole genome shotgun (WGS) entry which is preliminary data.</text>
</comment>
<gene>
    <name evidence="2" type="ORF">SK128_014024</name>
</gene>
<accession>A0AAN8X873</accession>
<proteinExistence type="predicted"/>
<feature type="compositionally biased region" description="Polar residues" evidence="1">
    <location>
        <begin position="19"/>
        <end position="30"/>
    </location>
</feature>
<dbReference type="Proteomes" id="UP001381693">
    <property type="component" value="Unassembled WGS sequence"/>
</dbReference>
<evidence type="ECO:0000256" key="1">
    <source>
        <dbReference type="SAM" id="MobiDB-lite"/>
    </source>
</evidence>
<dbReference type="AlphaFoldDB" id="A0AAN8X873"/>
<evidence type="ECO:0000313" key="2">
    <source>
        <dbReference type="EMBL" id="KAK7078056.1"/>
    </source>
</evidence>
<feature type="compositionally biased region" description="Polar residues" evidence="1">
    <location>
        <begin position="505"/>
        <end position="524"/>
    </location>
</feature>
<dbReference type="EMBL" id="JAXCGZ010008038">
    <property type="protein sequence ID" value="KAK7078056.1"/>
    <property type="molecule type" value="Genomic_DNA"/>
</dbReference>
<organism evidence="2 3">
    <name type="scientific">Halocaridina rubra</name>
    <name type="common">Hawaiian red shrimp</name>
    <dbReference type="NCBI Taxonomy" id="373956"/>
    <lineage>
        <taxon>Eukaryota</taxon>
        <taxon>Metazoa</taxon>
        <taxon>Ecdysozoa</taxon>
        <taxon>Arthropoda</taxon>
        <taxon>Crustacea</taxon>
        <taxon>Multicrustacea</taxon>
        <taxon>Malacostraca</taxon>
        <taxon>Eumalacostraca</taxon>
        <taxon>Eucarida</taxon>
        <taxon>Decapoda</taxon>
        <taxon>Pleocyemata</taxon>
        <taxon>Caridea</taxon>
        <taxon>Atyoidea</taxon>
        <taxon>Atyidae</taxon>
        <taxon>Halocaridina</taxon>
    </lineage>
</organism>
<keyword evidence="3" id="KW-1185">Reference proteome</keyword>
<name>A0AAN8X873_HALRR</name>
<feature type="region of interest" description="Disordered" evidence="1">
    <location>
        <begin position="504"/>
        <end position="524"/>
    </location>
</feature>
<feature type="compositionally biased region" description="Polar residues" evidence="1">
    <location>
        <begin position="123"/>
        <end position="135"/>
    </location>
</feature>
<feature type="region of interest" description="Disordered" evidence="1">
    <location>
        <begin position="1"/>
        <end position="40"/>
    </location>
</feature>
<reference evidence="2 3" key="1">
    <citation type="submission" date="2023-11" db="EMBL/GenBank/DDBJ databases">
        <title>Halocaridina rubra genome assembly.</title>
        <authorList>
            <person name="Smith C."/>
        </authorList>
    </citation>
    <scope>NUCLEOTIDE SEQUENCE [LARGE SCALE GENOMIC DNA]</scope>
    <source>
        <strain evidence="2">EP-1</strain>
        <tissue evidence="2">Whole</tissue>
    </source>
</reference>
<feature type="region of interest" description="Disordered" evidence="1">
    <location>
        <begin position="104"/>
        <end position="160"/>
    </location>
</feature>
<evidence type="ECO:0000313" key="3">
    <source>
        <dbReference type="Proteomes" id="UP001381693"/>
    </source>
</evidence>
<feature type="compositionally biased region" description="Basic and acidic residues" evidence="1">
    <location>
        <begin position="108"/>
        <end position="121"/>
    </location>
</feature>
<protein>
    <submittedName>
        <fullName evidence="2">Uncharacterized protein</fullName>
    </submittedName>
</protein>
<sequence length="734" mass="81792">MKCKVPESQESGMGRPRTSLLTPVHSSTRSAKPVPSGKNATAHSMYTAMWVSYIKFSQFKKFDLYCLQQITNRNEENTVRRSSRRATIERRVWAVPKKSNKYILPSAKKKEIKENKKDRKSNPNRAKNPQGTKRTASPGDDLGPSRKKVKKKNPEEKLGTSTSNIFSSLLSKSLEIQSKNCDVSSSEIALRGGSVGNDSKNRMIYNKVKRKCVNDKERKYSGNIIIQEHHEDNDSSGNCSINKVDRNCDIGKEEKMSIEEDVCLQSAVVVEVVSDFNRSEIDQTFSSCNTVKDSDCDKIVNHRVPSCNLVTTDWRTESKHLSTNVMIKESALAPLEEVDSLESQKLMFSKSSSHFENEGPTSDVTKMQNLSKSKCKAPDTPQNEISGNRICHNSQSKSVVDRLDLHTCMPDHNTSCPISSKTAVNSEMTSCVECNLEMTEDANIENEGKMNNVGTDVEEKNLINESDSLQAADISVSEIKCSSKENDIIDDVDIKIKAPKDESDCTLQSSYDNSDMSAKDTMTNGSKLDKHLEKESIRAVEDFKLSQRFDCQENTSEISLDFCESQHIERPAVTEMAEDIFDEGVHELNSHEKVEKIREGNERSDKVTVSSGENCMEDDDQCDMKNHCIPVSESDIKIFHSIKENLCALNNKSRDVSLHLNSDGSGDNGEDHVSLSVALAQLVDSECSYGNDGSETLTIHSAAAVSQVHAEKNGIFTFRCNSETVFPFLAPMVL</sequence>